<evidence type="ECO:0000256" key="5">
    <source>
        <dbReference type="ARBA" id="ARBA00022807"/>
    </source>
</evidence>
<feature type="signal peptide" evidence="7">
    <location>
        <begin position="1"/>
        <end position="22"/>
    </location>
</feature>
<comment type="similarity">
    <text evidence="1">Belongs to the peptidase C1 family.</text>
</comment>
<keyword evidence="5" id="KW-0788">Thiol protease</keyword>
<dbReference type="SMART" id="SM00645">
    <property type="entry name" value="Pept_C1"/>
    <property type="match status" value="1"/>
</dbReference>
<keyword evidence="4" id="KW-0378">Hydrolase</keyword>
<dbReference type="InterPro" id="IPR013128">
    <property type="entry name" value="Peptidase_C1A"/>
</dbReference>
<keyword evidence="2" id="KW-0645">Protease</keyword>
<dbReference type="InParanoid" id="A0A6J0PK52"/>
<feature type="domain" description="Peptidase C1A papain C-terminal" evidence="8">
    <location>
        <begin position="121"/>
        <end position="338"/>
    </location>
</feature>
<dbReference type="PROSITE" id="PS00139">
    <property type="entry name" value="THIOL_PROTEASE_CYS"/>
    <property type="match status" value="1"/>
</dbReference>
<dbReference type="AlphaFoldDB" id="A0A6J0PK52"/>
<name>A0A6J0PK52_ELAGV</name>
<dbReference type="OrthoDB" id="542022at2759"/>
<gene>
    <name evidence="11" type="primary">LOC105039872</name>
</gene>
<dbReference type="GO" id="GO:0008234">
    <property type="term" value="F:cysteine-type peptidase activity"/>
    <property type="evidence" value="ECO:0007669"/>
    <property type="project" value="UniProtKB-KW"/>
</dbReference>
<evidence type="ECO:0000313" key="11">
    <source>
        <dbReference type="RefSeq" id="XP_019706207.1"/>
    </source>
</evidence>
<evidence type="ECO:0000259" key="8">
    <source>
        <dbReference type="SMART" id="SM00645"/>
    </source>
</evidence>
<keyword evidence="3 7" id="KW-0732">Signal</keyword>
<evidence type="ECO:0000256" key="2">
    <source>
        <dbReference type="ARBA" id="ARBA00022670"/>
    </source>
</evidence>
<evidence type="ECO:0000256" key="1">
    <source>
        <dbReference type="ARBA" id="ARBA00008455"/>
    </source>
</evidence>
<evidence type="ECO:0000256" key="6">
    <source>
        <dbReference type="ARBA" id="ARBA00023157"/>
    </source>
</evidence>
<accession>A0A6J0PK52</accession>
<dbReference type="Pfam" id="PF08246">
    <property type="entry name" value="Inhibitor_I29"/>
    <property type="match status" value="1"/>
</dbReference>
<evidence type="ECO:0000313" key="10">
    <source>
        <dbReference type="Proteomes" id="UP000504607"/>
    </source>
</evidence>
<protein>
    <submittedName>
        <fullName evidence="11">Ervatamin-B-like</fullName>
    </submittedName>
</protein>
<dbReference type="SUPFAM" id="SSF54001">
    <property type="entry name" value="Cysteine proteinases"/>
    <property type="match status" value="1"/>
</dbReference>
<feature type="domain" description="Cathepsin propeptide inhibitor" evidence="9">
    <location>
        <begin position="34"/>
        <end position="91"/>
    </location>
</feature>
<keyword evidence="6" id="KW-1015">Disulfide bond</keyword>
<keyword evidence="10" id="KW-1185">Reference proteome</keyword>
<dbReference type="InterPro" id="IPR039417">
    <property type="entry name" value="Peptidase_C1A_papain-like"/>
</dbReference>
<dbReference type="PRINTS" id="PR00705">
    <property type="entry name" value="PAPAIN"/>
</dbReference>
<dbReference type="Pfam" id="PF00112">
    <property type="entry name" value="Peptidase_C1"/>
    <property type="match status" value="1"/>
</dbReference>
<dbReference type="FunFam" id="3.90.70.10:FF:000067">
    <property type="entry name" value="Senescence-specific cysteine protease"/>
    <property type="match status" value="1"/>
</dbReference>
<organism evidence="10 11">
    <name type="scientific">Elaeis guineensis var. tenera</name>
    <name type="common">Oil palm</name>
    <dbReference type="NCBI Taxonomy" id="51953"/>
    <lineage>
        <taxon>Eukaryota</taxon>
        <taxon>Viridiplantae</taxon>
        <taxon>Streptophyta</taxon>
        <taxon>Embryophyta</taxon>
        <taxon>Tracheophyta</taxon>
        <taxon>Spermatophyta</taxon>
        <taxon>Magnoliopsida</taxon>
        <taxon>Liliopsida</taxon>
        <taxon>Arecaceae</taxon>
        <taxon>Arecoideae</taxon>
        <taxon>Cocoseae</taxon>
        <taxon>Elaeidinae</taxon>
        <taxon>Elaeis</taxon>
    </lineage>
</organism>
<dbReference type="Proteomes" id="UP000504607">
    <property type="component" value="Chromosome 1"/>
</dbReference>
<dbReference type="Gene3D" id="3.90.70.10">
    <property type="entry name" value="Cysteine proteinases"/>
    <property type="match status" value="1"/>
</dbReference>
<dbReference type="PANTHER" id="PTHR12411">
    <property type="entry name" value="CYSTEINE PROTEASE FAMILY C1-RELATED"/>
    <property type="match status" value="1"/>
</dbReference>
<evidence type="ECO:0000256" key="7">
    <source>
        <dbReference type="SAM" id="SignalP"/>
    </source>
</evidence>
<dbReference type="InterPro" id="IPR013201">
    <property type="entry name" value="Prot_inhib_I29"/>
</dbReference>
<dbReference type="InterPro" id="IPR000668">
    <property type="entry name" value="Peptidase_C1A_C"/>
</dbReference>
<evidence type="ECO:0000256" key="4">
    <source>
        <dbReference type="ARBA" id="ARBA00022801"/>
    </source>
</evidence>
<dbReference type="RefSeq" id="XP_019706207.1">
    <property type="nucleotide sequence ID" value="XM_019850648.1"/>
</dbReference>
<reference evidence="11" key="1">
    <citation type="submission" date="2025-08" db="UniProtKB">
        <authorList>
            <consortium name="RefSeq"/>
        </authorList>
    </citation>
    <scope>IDENTIFICATION</scope>
</reference>
<dbReference type="CDD" id="cd02248">
    <property type="entry name" value="Peptidase_C1A"/>
    <property type="match status" value="1"/>
</dbReference>
<feature type="chain" id="PRO_5027106176" evidence="7">
    <location>
        <begin position="23"/>
        <end position="339"/>
    </location>
</feature>
<dbReference type="SMART" id="SM00848">
    <property type="entry name" value="Inhibitor_I29"/>
    <property type="match status" value="1"/>
</dbReference>
<dbReference type="InterPro" id="IPR000169">
    <property type="entry name" value="Pept_cys_AS"/>
</dbReference>
<sequence>MAHRCCVLALLILDIWIAGAIAGAIGDASVRTKFKQWMAKYGRVYTDAAEEERRFQIFKDNYEYIESANKAGNRTYTLGLNHFADMTDEEFQEDQDSCLDPTPPHLESMTGSFRYANVTDVPEVVDWIASDAVTRCESQGHCGSCWAFSAAAAIEGINAIKTGLLAPVSVQQLVDCDVASHGCKGGGRDRAFFFVLVNGGIAAALNYSYTGRQGECRGGVPPVATIRSYEAVPPNNESALKQAVANQPVAIALCTRNPRDIKWYSGGLFKGPCGTCQNHAMTVVGYGIQDTLDPSSKYWALKNSWGEDWGVNGFMFIQREAGPPEGLCGLAKTPIYPVK</sequence>
<proteinExistence type="inferred from homology"/>
<dbReference type="InterPro" id="IPR038765">
    <property type="entry name" value="Papain-like_cys_pep_sf"/>
</dbReference>
<evidence type="ECO:0000256" key="3">
    <source>
        <dbReference type="ARBA" id="ARBA00022729"/>
    </source>
</evidence>
<dbReference type="GO" id="GO:0006508">
    <property type="term" value="P:proteolysis"/>
    <property type="evidence" value="ECO:0007669"/>
    <property type="project" value="UniProtKB-KW"/>
</dbReference>
<evidence type="ECO:0000259" key="9">
    <source>
        <dbReference type="SMART" id="SM00848"/>
    </source>
</evidence>